<keyword evidence="8" id="KW-0460">Magnesium</keyword>
<organism evidence="16 17">
    <name type="scientific">Effrenium voratum</name>
    <dbReference type="NCBI Taxonomy" id="2562239"/>
    <lineage>
        <taxon>Eukaryota</taxon>
        <taxon>Sar</taxon>
        <taxon>Alveolata</taxon>
        <taxon>Dinophyceae</taxon>
        <taxon>Suessiales</taxon>
        <taxon>Symbiodiniaceae</taxon>
        <taxon>Effrenium</taxon>
    </lineage>
</organism>
<keyword evidence="7" id="KW-0067">ATP-binding</keyword>
<evidence type="ECO:0000256" key="10">
    <source>
        <dbReference type="ARBA" id="ARBA00022989"/>
    </source>
</evidence>
<dbReference type="EMBL" id="CAUJNA010000416">
    <property type="protein sequence ID" value="CAJ1376749.1"/>
    <property type="molecule type" value="Genomic_DNA"/>
</dbReference>
<comment type="subcellular location">
    <subcellularLocation>
        <location evidence="1">Membrane</location>
        <topology evidence="1">Multi-pass membrane protein</topology>
    </subcellularLocation>
</comment>
<evidence type="ECO:0000313" key="16">
    <source>
        <dbReference type="EMBL" id="CAJ1376749.1"/>
    </source>
</evidence>
<keyword evidence="4 14" id="KW-0812">Transmembrane</keyword>
<dbReference type="AlphaFoldDB" id="A0AA36HYD9"/>
<dbReference type="FunFam" id="3.40.50.1000:FF:000014">
    <property type="entry name" value="Phospholipid-transporting ATPase"/>
    <property type="match status" value="1"/>
</dbReference>
<keyword evidence="5" id="KW-0479">Metal-binding</keyword>
<reference evidence="16" key="1">
    <citation type="submission" date="2023-08" db="EMBL/GenBank/DDBJ databases">
        <authorList>
            <person name="Chen Y."/>
            <person name="Shah S."/>
            <person name="Dougan E. K."/>
            <person name="Thang M."/>
            <person name="Chan C."/>
        </authorList>
    </citation>
    <scope>NUCLEOTIDE SEQUENCE</scope>
</reference>
<evidence type="ECO:0000256" key="3">
    <source>
        <dbReference type="ARBA" id="ARBA00012189"/>
    </source>
</evidence>
<keyword evidence="10 14" id="KW-1133">Transmembrane helix</keyword>
<dbReference type="InterPro" id="IPR032630">
    <property type="entry name" value="P_typ_ATPase_c"/>
</dbReference>
<dbReference type="NCBIfam" id="TIGR01494">
    <property type="entry name" value="ATPase_P-type"/>
    <property type="match status" value="1"/>
</dbReference>
<evidence type="ECO:0000313" key="17">
    <source>
        <dbReference type="Proteomes" id="UP001178507"/>
    </source>
</evidence>
<comment type="caution">
    <text evidence="16">The sequence shown here is derived from an EMBL/GenBank/DDBJ whole genome shotgun (WGS) entry which is preliminary data.</text>
</comment>
<evidence type="ECO:0000256" key="13">
    <source>
        <dbReference type="SAM" id="MobiDB-lite"/>
    </source>
</evidence>
<dbReference type="GO" id="GO:0045332">
    <property type="term" value="P:phospholipid translocation"/>
    <property type="evidence" value="ECO:0007669"/>
    <property type="project" value="TreeGrafter"/>
</dbReference>
<dbReference type="GO" id="GO:0140326">
    <property type="term" value="F:ATPase-coupled intramembrane lipid transporter activity"/>
    <property type="evidence" value="ECO:0007669"/>
    <property type="project" value="UniProtKB-EC"/>
</dbReference>
<dbReference type="Gene3D" id="3.40.50.1000">
    <property type="entry name" value="HAD superfamily/HAD-like"/>
    <property type="match status" value="1"/>
</dbReference>
<feature type="transmembrane region" description="Helical" evidence="14">
    <location>
        <begin position="384"/>
        <end position="406"/>
    </location>
</feature>
<dbReference type="GO" id="GO:0016887">
    <property type="term" value="F:ATP hydrolysis activity"/>
    <property type="evidence" value="ECO:0007669"/>
    <property type="project" value="InterPro"/>
</dbReference>
<keyword evidence="17" id="KW-1185">Reference proteome</keyword>
<feature type="compositionally biased region" description="Polar residues" evidence="13">
    <location>
        <begin position="599"/>
        <end position="611"/>
    </location>
</feature>
<dbReference type="InterPro" id="IPR023298">
    <property type="entry name" value="ATPase_P-typ_TM_dom_sf"/>
</dbReference>
<dbReference type="InterPro" id="IPR023214">
    <property type="entry name" value="HAD_sf"/>
</dbReference>
<evidence type="ECO:0000256" key="12">
    <source>
        <dbReference type="ARBA" id="ARBA00034036"/>
    </source>
</evidence>
<evidence type="ECO:0000256" key="8">
    <source>
        <dbReference type="ARBA" id="ARBA00022842"/>
    </source>
</evidence>
<dbReference type="GO" id="GO:0005886">
    <property type="term" value="C:plasma membrane"/>
    <property type="evidence" value="ECO:0007669"/>
    <property type="project" value="TreeGrafter"/>
</dbReference>
<keyword evidence="11 14" id="KW-0472">Membrane</keyword>
<dbReference type="Pfam" id="PF16212">
    <property type="entry name" value="PhoLip_ATPase_C"/>
    <property type="match status" value="1"/>
</dbReference>
<dbReference type="InterPro" id="IPR036412">
    <property type="entry name" value="HAD-like_sf"/>
</dbReference>
<comment type="similarity">
    <text evidence="2">Belongs to the cation transport ATPase (P-type) (TC 3.A.3) family. Type IV subfamily.</text>
</comment>
<protein>
    <recommendedName>
        <fullName evidence="3">P-type phospholipid transporter</fullName>
        <ecNumber evidence="3">7.6.2.1</ecNumber>
    </recommendedName>
</protein>
<feature type="transmembrane region" description="Helical" evidence="14">
    <location>
        <begin position="488"/>
        <end position="514"/>
    </location>
</feature>
<dbReference type="InterPro" id="IPR001757">
    <property type="entry name" value="P_typ_ATPase"/>
</dbReference>
<keyword evidence="6" id="KW-0547">Nucleotide-binding</keyword>
<keyword evidence="9" id="KW-1278">Translocase</keyword>
<name>A0AA36HYD9_9DINO</name>
<dbReference type="PANTHER" id="PTHR24092">
    <property type="entry name" value="PROBABLE PHOSPHOLIPID-TRANSPORTING ATPASE"/>
    <property type="match status" value="1"/>
</dbReference>
<evidence type="ECO:0000256" key="5">
    <source>
        <dbReference type="ARBA" id="ARBA00022723"/>
    </source>
</evidence>
<feature type="region of interest" description="Disordered" evidence="13">
    <location>
        <begin position="591"/>
        <end position="611"/>
    </location>
</feature>
<sequence>MLGHPLQVPEAVHQVLQSAPAALQAVGGMAGGFAPAAPEGPGVSRCGVLQHRDHRARRSDSRICEDHLLTFARQGLRTLCLAERMLTEEEYQDWCKRYSAAKALITEDKADKIHELCIEIETSRPCRLLGATAIDDKLQDEVPETIEQLRLAGVRVWVLTGDKVDTAISIAMSCKLLTEAMDNFVIDNNTEDQLTDILNAALEAENPALTIAGSRLAEAMECPESRAQLFRVGQRCRSVVCCRVSPKQKADVVDLVKTMDNSAVTLSIGDGANDVSMIVAAHVGVGLSGKEGAQAAYAADFALPEFRLLRRSVFGHGREVNVLITILAAAGNAFSGANVVNPWLMQCFNIVHCHTPIIIYGMYDRSSDLSDLERDPNGHSPHLFGFDIQLMWMLTALLQAIIVTGGWSTIGGMAGSSGPDLSHTSLLGNLCFASIVLCVNVVLMFRQNSWPKSIIACYVGNGIGLVVTMMICVPSLSQVLTGGNWIRVGLTMLVILALTTAVGEIIVFATEVLFSQDPIAEPRPEDFAGSVVSSASQPLRPLPEPLERKRRMSLGYAFSEECCLERERDSWSFKSRGSCLAGPKLSLSHISHMSESSREPQNIELSSLQAA</sequence>
<evidence type="ECO:0000256" key="1">
    <source>
        <dbReference type="ARBA" id="ARBA00004141"/>
    </source>
</evidence>
<evidence type="ECO:0000256" key="2">
    <source>
        <dbReference type="ARBA" id="ARBA00008109"/>
    </source>
</evidence>
<feature type="transmembrane region" description="Helical" evidence="14">
    <location>
        <begin position="426"/>
        <end position="443"/>
    </location>
</feature>
<dbReference type="PANTHER" id="PTHR24092:SF218">
    <property type="entry name" value="PHOSPHOLIPID-TRANSPORTING ATPASE"/>
    <property type="match status" value="1"/>
</dbReference>
<dbReference type="Proteomes" id="UP001178507">
    <property type="component" value="Unassembled WGS sequence"/>
</dbReference>
<accession>A0AA36HYD9</accession>
<dbReference type="SUPFAM" id="SSF81665">
    <property type="entry name" value="Calcium ATPase, transmembrane domain M"/>
    <property type="match status" value="1"/>
</dbReference>
<proteinExistence type="inferred from homology"/>
<feature type="transmembrane region" description="Helical" evidence="14">
    <location>
        <begin position="455"/>
        <end position="476"/>
    </location>
</feature>
<dbReference type="EC" id="7.6.2.1" evidence="3"/>
<comment type="catalytic activity">
    <reaction evidence="12">
        <text>ATP + H2O + phospholipidSide 1 = ADP + phosphate + phospholipidSide 2.</text>
        <dbReference type="EC" id="7.6.2.1"/>
    </reaction>
</comment>
<evidence type="ECO:0000256" key="9">
    <source>
        <dbReference type="ARBA" id="ARBA00022967"/>
    </source>
</evidence>
<evidence type="ECO:0000256" key="11">
    <source>
        <dbReference type="ARBA" id="ARBA00023136"/>
    </source>
</evidence>
<evidence type="ECO:0000256" key="7">
    <source>
        <dbReference type="ARBA" id="ARBA00022840"/>
    </source>
</evidence>
<gene>
    <name evidence="16" type="ORF">EVOR1521_LOCUS5729</name>
</gene>
<dbReference type="PRINTS" id="PR00119">
    <property type="entry name" value="CATATPASE"/>
</dbReference>
<feature type="domain" description="P-type ATPase C-terminal" evidence="15">
    <location>
        <begin position="323"/>
        <end position="479"/>
    </location>
</feature>
<evidence type="ECO:0000259" key="15">
    <source>
        <dbReference type="Pfam" id="PF16212"/>
    </source>
</evidence>
<evidence type="ECO:0000256" key="14">
    <source>
        <dbReference type="SAM" id="Phobius"/>
    </source>
</evidence>
<evidence type="ECO:0000256" key="6">
    <source>
        <dbReference type="ARBA" id="ARBA00022741"/>
    </source>
</evidence>
<dbReference type="GO" id="GO:0046872">
    <property type="term" value="F:metal ion binding"/>
    <property type="evidence" value="ECO:0007669"/>
    <property type="project" value="UniProtKB-KW"/>
</dbReference>
<dbReference type="SUPFAM" id="SSF56784">
    <property type="entry name" value="HAD-like"/>
    <property type="match status" value="1"/>
</dbReference>
<evidence type="ECO:0000256" key="4">
    <source>
        <dbReference type="ARBA" id="ARBA00022692"/>
    </source>
</evidence>
<dbReference type="GO" id="GO:0005524">
    <property type="term" value="F:ATP binding"/>
    <property type="evidence" value="ECO:0007669"/>
    <property type="project" value="UniProtKB-KW"/>
</dbReference>